<dbReference type="RefSeq" id="WP_350353353.1">
    <property type="nucleotide sequence ID" value="NZ_CP158357.1"/>
</dbReference>
<evidence type="ECO:0000313" key="2">
    <source>
        <dbReference type="EMBL" id="XBX80552.1"/>
    </source>
</evidence>
<gene>
    <name evidence="2" type="ORF">ABS642_10805</name>
</gene>
<keyword evidence="1" id="KW-1133">Transmembrane helix</keyword>
<protein>
    <submittedName>
        <fullName evidence="2">Uncharacterized protein</fullName>
    </submittedName>
</protein>
<organism evidence="2">
    <name type="scientific">Microbacterium sp. A8/3-1</name>
    <dbReference type="NCBI Taxonomy" id="3160749"/>
    <lineage>
        <taxon>Bacteria</taxon>
        <taxon>Bacillati</taxon>
        <taxon>Actinomycetota</taxon>
        <taxon>Actinomycetes</taxon>
        <taxon>Micrococcales</taxon>
        <taxon>Microbacteriaceae</taxon>
        <taxon>Microbacterium</taxon>
    </lineage>
</organism>
<evidence type="ECO:0000256" key="1">
    <source>
        <dbReference type="SAM" id="Phobius"/>
    </source>
</evidence>
<proteinExistence type="predicted"/>
<name>A0AAU7W1M9_9MICO</name>
<keyword evidence="1" id="KW-0472">Membrane</keyword>
<sequence>MTEKNVGILGDWLKKPITWVVIVIAGLLFVLQQMFAPGLLGGSDRADRTGQEMQVDRAPGVEVPHGDEVTVIYSVENRTDEAVEISSAEITYVRVEGGGPECTGASRAGVQAKLENHLVGTRIERRGVYDFDVIFTGRDRPVPDCLGATIQADVEIRVVAYQ</sequence>
<dbReference type="EMBL" id="CP158357">
    <property type="protein sequence ID" value="XBX80552.1"/>
    <property type="molecule type" value="Genomic_DNA"/>
</dbReference>
<accession>A0AAU7W1M9</accession>
<feature type="transmembrane region" description="Helical" evidence="1">
    <location>
        <begin position="17"/>
        <end position="40"/>
    </location>
</feature>
<reference evidence="2" key="1">
    <citation type="submission" date="2024-06" db="EMBL/GenBank/DDBJ databases">
        <title>Draft genome sequence of Microbacterium sp. strain A8/3-1, isolated from Oxytropis tragacanthoides Fisch. ex DC. Root nodules in the Altai region of Russia.</title>
        <authorList>
            <person name="Sazanova A."/>
            <person name="Guro P."/>
            <person name="Kuznetsova I."/>
            <person name="Belimov A."/>
            <person name="Safronova V."/>
        </authorList>
    </citation>
    <scope>NUCLEOTIDE SEQUENCE</scope>
    <source>
        <strain evidence="2">A8/3-1</strain>
    </source>
</reference>
<keyword evidence="1" id="KW-0812">Transmembrane</keyword>
<dbReference type="AlphaFoldDB" id="A0AAU7W1M9"/>